<reference evidence="2 3" key="1">
    <citation type="journal article" date="2015" name="Int. J. Syst. Evol. Microbiol.">
        <title>Mariniphaga sediminis sp. nov., isolated from coastal sediment.</title>
        <authorList>
            <person name="Wang F.Q."/>
            <person name="Shen Q.Y."/>
            <person name="Chen G.J."/>
            <person name="Du Z.J."/>
        </authorList>
    </citation>
    <scope>NUCLEOTIDE SEQUENCE [LARGE SCALE GENOMIC DNA]</scope>
    <source>
        <strain evidence="2 3">SY21</strain>
    </source>
</reference>
<dbReference type="EMBL" id="QWET01000001">
    <property type="protein sequence ID" value="RIH67011.1"/>
    <property type="molecule type" value="Genomic_DNA"/>
</dbReference>
<dbReference type="PANTHER" id="PTHR12110">
    <property type="entry name" value="HYDROXYPYRUVATE ISOMERASE"/>
    <property type="match status" value="1"/>
</dbReference>
<dbReference type="SUPFAM" id="SSF51658">
    <property type="entry name" value="Xylose isomerase-like"/>
    <property type="match status" value="1"/>
</dbReference>
<name>A0A399D9L0_9BACT</name>
<gene>
    <name evidence="2" type="ORF">D1164_00835</name>
</gene>
<dbReference type="RefSeq" id="WP_119348037.1">
    <property type="nucleotide sequence ID" value="NZ_QWET01000001.1"/>
</dbReference>
<sequence length="292" mass="32429">MMKVTCGFTIPITLYGLPPSVNNILKVMGEITDAGFNTMEMEIVAGEYDDYKANWDTITNHAQSLKLDVVSIMAVTYEMFSLDKAKRDKSLEDFATICEMTAGIGAKMITNCFYLPPEMVPKERTSIYHGGPSVAVDVPEGFRWSDLRGIVIEQLQKSSAIASQNGLQFAMEMRAGDFISSVDGIISIFNDCNVKNIGMVYDVAHANAINEYLDLGIYKLGKYLKLVHLSDNDGTRPYHYQPGKGNIDFKNIIDTLKKVNFDGHVVVDISGIDNILEEAVKMKNLVEELIAE</sequence>
<evidence type="ECO:0000259" key="1">
    <source>
        <dbReference type="Pfam" id="PF01261"/>
    </source>
</evidence>
<comment type="caution">
    <text evidence="2">The sequence shown here is derived from an EMBL/GenBank/DDBJ whole genome shotgun (WGS) entry which is preliminary data.</text>
</comment>
<dbReference type="GO" id="GO:0016853">
    <property type="term" value="F:isomerase activity"/>
    <property type="evidence" value="ECO:0007669"/>
    <property type="project" value="UniProtKB-KW"/>
</dbReference>
<dbReference type="OrthoDB" id="9801426at2"/>
<keyword evidence="3" id="KW-1185">Reference proteome</keyword>
<proteinExistence type="predicted"/>
<dbReference type="InterPro" id="IPR013022">
    <property type="entry name" value="Xyl_isomerase-like_TIM-brl"/>
</dbReference>
<dbReference type="AlphaFoldDB" id="A0A399D9L0"/>
<dbReference type="Pfam" id="PF01261">
    <property type="entry name" value="AP_endonuc_2"/>
    <property type="match status" value="1"/>
</dbReference>
<feature type="domain" description="Xylose isomerase-like TIM barrel" evidence="1">
    <location>
        <begin position="32"/>
        <end position="278"/>
    </location>
</feature>
<dbReference type="Gene3D" id="3.20.20.150">
    <property type="entry name" value="Divalent-metal-dependent TIM barrel enzymes"/>
    <property type="match status" value="1"/>
</dbReference>
<dbReference type="Proteomes" id="UP000266441">
    <property type="component" value="Unassembled WGS sequence"/>
</dbReference>
<organism evidence="2 3">
    <name type="scientific">Mariniphaga sediminis</name>
    <dbReference type="NCBI Taxonomy" id="1628158"/>
    <lineage>
        <taxon>Bacteria</taxon>
        <taxon>Pseudomonadati</taxon>
        <taxon>Bacteroidota</taxon>
        <taxon>Bacteroidia</taxon>
        <taxon>Marinilabiliales</taxon>
        <taxon>Prolixibacteraceae</taxon>
        <taxon>Mariniphaga</taxon>
    </lineage>
</organism>
<accession>A0A399D9L0</accession>
<dbReference type="InterPro" id="IPR036237">
    <property type="entry name" value="Xyl_isomerase-like_sf"/>
</dbReference>
<keyword evidence="2" id="KW-0413">Isomerase</keyword>
<evidence type="ECO:0000313" key="3">
    <source>
        <dbReference type="Proteomes" id="UP000266441"/>
    </source>
</evidence>
<evidence type="ECO:0000313" key="2">
    <source>
        <dbReference type="EMBL" id="RIH67011.1"/>
    </source>
</evidence>
<protein>
    <submittedName>
        <fullName evidence="2">Sugar phosphate isomerase/epimerase</fullName>
    </submittedName>
</protein>
<dbReference type="InterPro" id="IPR050312">
    <property type="entry name" value="IolE/XylAMocC-like"/>
</dbReference>